<dbReference type="EMBL" id="VSSQ01053402">
    <property type="protein sequence ID" value="MPN07425.1"/>
    <property type="molecule type" value="Genomic_DNA"/>
</dbReference>
<name>A0A645EZE3_9ZZZZ</name>
<dbReference type="AlphaFoldDB" id="A0A645EZE3"/>
<evidence type="ECO:0000313" key="1">
    <source>
        <dbReference type="EMBL" id="MPN07425.1"/>
    </source>
</evidence>
<organism evidence="1">
    <name type="scientific">bioreactor metagenome</name>
    <dbReference type="NCBI Taxonomy" id="1076179"/>
    <lineage>
        <taxon>unclassified sequences</taxon>
        <taxon>metagenomes</taxon>
        <taxon>ecological metagenomes</taxon>
    </lineage>
</organism>
<protein>
    <submittedName>
        <fullName evidence="1">Uncharacterized protein</fullName>
    </submittedName>
</protein>
<proteinExistence type="predicted"/>
<sequence length="223" mass="23858">MLQILYGSCRRDLLEGRHLVFRLELFAAELLQEHLYRALGSALLVEEGFAHAAVDVALFFRGAHLLALRELEAERRHYRKGLAHAARRIRAGDDVGLLGVKLHSGVLGIHRSYCGDAEFSRDRGRDVAAGEAVASGVEGGAGDEEVGLLSLYQLKALGARLVSVFSVVSVAADDGGDYLGFAVEGRVKAHSGADYALAYLGLVVGLLFSADPGVELVDIMNNS</sequence>
<comment type="caution">
    <text evidence="1">The sequence shown here is derived from an EMBL/GenBank/DDBJ whole genome shotgun (WGS) entry which is preliminary data.</text>
</comment>
<accession>A0A645EZE3</accession>
<reference evidence="1" key="1">
    <citation type="submission" date="2019-08" db="EMBL/GenBank/DDBJ databases">
        <authorList>
            <person name="Kucharzyk K."/>
            <person name="Murdoch R.W."/>
            <person name="Higgins S."/>
            <person name="Loffler F."/>
        </authorList>
    </citation>
    <scope>NUCLEOTIDE SEQUENCE</scope>
</reference>
<gene>
    <name evidence="1" type="ORF">SDC9_154695</name>
</gene>